<gene>
    <name evidence="1" type="ORF">DFR79_10441</name>
</gene>
<dbReference type="RefSeq" id="WP_133514196.1">
    <property type="nucleotide sequence ID" value="NZ_SNWX01000004.1"/>
</dbReference>
<comment type="caution">
    <text evidence="1">The sequence shown here is derived from an EMBL/GenBank/DDBJ whole genome shotgun (WGS) entry which is preliminary data.</text>
</comment>
<evidence type="ECO:0000313" key="1">
    <source>
        <dbReference type="EMBL" id="TDO94076.1"/>
    </source>
</evidence>
<accession>A0A4R6LZM3</accession>
<dbReference type="OrthoDB" id="9891268at2"/>
<dbReference type="InterPro" id="IPR029060">
    <property type="entry name" value="PIN-like_dom_sf"/>
</dbReference>
<reference evidence="1 2" key="1">
    <citation type="submission" date="2019-03" db="EMBL/GenBank/DDBJ databases">
        <title>Subsurface microbial communities from deep shales in Ohio and West Virginia, USA.</title>
        <authorList>
            <person name="Wrighton K."/>
        </authorList>
    </citation>
    <scope>NUCLEOTIDE SEQUENCE [LARGE SCALE GENOMIC DNA]</scope>
    <source>
        <strain evidence="1 2">MA284_T2</strain>
    </source>
</reference>
<protein>
    <submittedName>
        <fullName evidence="1">Putative nucleic acid-binding protein</fullName>
    </submittedName>
</protein>
<proteinExistence type="predicted"/>
<sequence length="210" mass="24167">MGNNSPSFFSIRENNLDNITIPESIYLDTSFIYEIYHPNSRYNNDCINFMEKAITENNTLFSVSQHVMAELEHILHNNLYEVVKGNNNINNKEDINYRKIVDQEYKRISNALYKSGICFIEPLQDQEYSDLRHAIGTLYGLGSYDSIHVTSMLVSGENSIAAVDGHFTNVPHINSYGPSWGYQNDQNSTFKEYSDEIIDDIFDEYDSLNS</sequence>
<dbReference type="EMBL" id="SNWX01000004">
    <property type="protein sequence ID" value="TDO94076.1"/>
    <property type="molecule type" value="Genomic_DNA"/>
</dbReference>
<dbReference type="AlphaFoldDB" id="A0A4R6LZM3"/>
<organism evidence="1 2">
    <name type="scientific">Halanaerobium saccharolyticum</name>
    <dbReference type="NCBI Taxonomy" id="43595"/>
    <lineage>
        <taxon>Bacteria</taxon>
        <taxon>Bacillati</taxon>
        <taxon>Bacillota</taxon>
        <taxon>Clostridia</taxon>
        <taxon>Halanaerobiales</taxon>
        <taxon>Halanaerobiaceae</taxon>
        <taxon>Halanaerobium</taxon>
    </lineage>
</organism>
<dbReference type="Gene3D" id="3.40.50.1010">
    <property type="entry name" value="5'-nuclease"/>
    <property type="match status" value="1"/>
</dbReference>
<evidence type="ECO:0000313" key="2">
    <source>
        <dbReference type="Proteomes" id="UP000295064"/>
    </source>
</evidence>
<dbReference type="Proteomes" id="UP000295064">
    <property type="component" value="Unassembled WGS sequence"/>
</dbReference>
<dbReference type="SUPFAM" id="SSF88723">
    <property type="entry name" value="PIN domain-like"/>
    <property type="match status" value="1"/>
</dbReference>
<name>A0A4R6LZM3_9FIRM</name>